<feature type="signal peptide" evidence="7">
    <location>
        <begin position="1"/>
        <end position="25"/>
    </location>
</feature>
<evidence type="ECO:0000256" key="3">
    <source>
        <dbReference type="ARBA" id="ARBA00022525"/>
    </source>
</evidence>
<dbReference type="SMART" id="SM00078">
    <property type="entry name" value="IlGF"/>
    <property type="match status" value="1"/>
</dbReference>
<dbReference type="SUPFAM" id="SSF56994">
    <property type="entry name" value="Insulin-like"/>
    <property type="match status" value="1"/>
</dbReference>
<keyword evidence="6" id="KW-1015">Disulfide bond</keyword>
<keyword evidence="5" id="KW-0372">Hormone</keyword>
<protein>
    <submittedName>
        <fullName evidence="10">Prorelaxin H2 isoform X1</fullName>
    </submittedName>
    <submittedName>
        <fullName evidence="11">Prorelaxin H2-like isoform X1</fullName>
    </submittedName>
</protein>
<evidence type="ECO:0000313" key="10">
    <source>
        <dbReference type="RefSeq" id="XP_060054900.1"/>
    </source>
</evidence>
<keyword evidence="4" id="KW-0165">Cleavage on pair of basic residues</keyword>
<evidence type="ECO:0000313" key="9">
    <source>
        <dbReference type="Proteomes" id="UP001652624"/>
    </source>
</evidence>
<comment type="subcellular location">
    <subcellularLocation>
        <location evidence="1">Secreted</location>
    </subcellularLocation>
</comment>
<dbReference type="Proteomes" id="UP001652624">
    <property type="component" value="Chromosome 10"/>
</dbReference>
<organism evidence="9 11">
    <name type="scientific">Erinaceus europaeus</name>
    <name type="common">Western European hedgehog</name>
    <dbReference type="NCBI Taxonomy" id="9365"/>
    <lineage>
        <taxon>Eukaryota</taxon>
        <taxon>Metazoa</taxon>
        <taxon>Chordata</taxon>
        <taxon>Craniata</taxon>
        <taxon>Vertebrata</taxon>
        <taxon>Euteleostomi</taxon>
        <taxon>Mammalia</taxon>
        <taxon>Eutheria</taxon>
        <taxon>Laurasiatheria</taxon>
        <taxon>Eulipotyphla</taxon>
        <taxon>Erinaceidae</taxon>
        <taxon>Erinaceinae</taxon>
        <taxon>Erinaceus</taxon>
    </lineage>
</organism>
<keyword evidence="7" id="KW-0732">Signal</keyword>
<dbReference type="InterPro" id="IPR016179">
    <property type="entry name" value="Insulin-like"/>
</dbReference>
<comment type="similarity">
    <text evidence="2">Belongs to the insulin family.</text>
</comment>
<evidence type="ECO:0000256" key="2">
    <source>
        <dbReference type="ARBA" id="ARBA00009034"/>
    </source>
</evidence>
<dbReference type="Gene3D" id="1.10.100.10">
    <property type="entry name" value="Insulin-like"/>
    <property type="match status" value="1"/>
</dbReference>
<evidence type="ECO:0000256" key="5">
    <source>
        <dbReference type="ARBA" id="ARBA00022702"/>
    </source>
</evidence>
<feature type="domain" description="Insulin-like" evidence="8">
    <location>
        <begin position="28"/>
        <end position="154"/>
    </location>
</feature>
<dbReference type="PANTHER" id="PTHR12004">
    <property type="entry name" value="RELAXIN"/>
    <property type="match status" value="1"/>
</dbReference>
<accession>A0ABM3Y2K1</accession>
<dbReference type="InterPro" id="IPR036438">
    <property type="entry name" value="Insulin-like_sf"/>
</dbReference>
<dbReference type="GeneID" id="132540855"/>
<dbReference type="Pfam" id="PF00049">
    <property type="entry name" value="Insulin"/>
    <property type="match status" value="1"/>
</dbReference>
<evidence type="ECO:0000256" key="4">
    <source>
        <dbReference type="ARBA" id="ARBA00022685"/>
    </source>
</evidence>
<name>A0ABM3Y2K1_ERIEU</name>
<dbReference type="PANTHER" id="PTHR12004:SF3">
    <property type="entry name" value="EARLY PLACENTA INSULIN-LIKE PEPTIDE"/>
    <property type="match status" value="1"/>
</dbReference>
<dbReference type="InterPro" id="IPR051042">
    <property type="entry name" value="Repro_Hormone_Insulin-like"/>
</dbReference>
<dbReference type="RefSeq" id="XP_060055304.1">
    <property type="nucleotide sequence ID" value="XM_060199321.1"/>
</dbReference>
<evidence type="ECO:0000313" key="11">
    <source>
        <dbReference type="RefSeq" id="XP_060055304.1"/>
    </source>
</evidence>
<evidence type="ECO:0000256" key="1">
    <source>
        <dbReference type="ARBA" id="ARBA00004613"/>
    </source>
</evidence>
<keyword evidence="9" id="KW-1185">Reference proteome</keyword>
<evidence type="ECO:0000259" key="8">
    <source>
        <dbReference type="SMART" id="SM00078"/>
    </source>
</evidence>
<feature type="chain" id="PRO_5045025592" evidence="7">
    <location>
        <begin position="26"/>
        <end position="156"/>
    </location>
</feature>
<evidence type="ECO:0000256" key="6">
    <source>
        <dbReference type="ARBA" id="ARBA00023157"/>
    </source>
</evidence>
<evidence type="ECO:0000256" key="7">
    <source>
        <dbReference type="SAM" id="SignalP"/>
    </source>
</evidence>
<dbReference type="RefSeq" id="XP_060054900.1">
    <property type="nucleotide sequence ID" value="XM_060198917.1"/>
</dbReference>
<keyword evidence="3" id="KW-0964">Secreted</keyword>
<proteinExistence type="inferred from homology"/>
<gene>
    <name evidence="11" type="primary">LOC132540855</name>
    <name evidence="10" type="synonym">RLN2</name>
</gene>
<sequence>MMKCQLSYLLLGVWLLLCLPPMQEGAEVTLCGRDLIRHVIFLCGHRPKREAGPFADAITEDAETLELKLEPTEMQPLPEELGQAVFKDSSLTSEDVQEIAADAQHYLEEGSHIPPQLKSPGLEKHVRQKRVPWNLMDRCCQKSCSERELYEVFCGW</sequence>
<reference evidence="10 11" key="1">
    <citation type="submission" date="2025-05" db="UniProtKB">
        <authorList>
            <consortium name="RefSeq"/>
        </authorList>
    </citation>
    <scope>IDENTIFICATION</scope>
</reference>